<dbReference type="Proteomes" id="UP000054567">
    <property type="component" value="Unassembled WGS sequence"/>
</dbReference>
<organism evidence="2 3">
    <name type="scientific">Coccidioides posadasii RMSCC 3488</name>
    <dbReference type="NCBI Taxonomy" id="454284"/>
    <lineage>
        <taxon>Eukaryota</taxon>
        <taxon>Fungi</taxon>
        <taxon>Dikarya</taxon>
        <taxon>Ascomycota</taxon>
        <taxon>Pezizomycotina</taxon>
        <taxon>Eurotiomycetes</taxon>
        <taxon>Eurotiomycetidae</taxon>
        <taxon>Onygenales</taxon>
        <taxon>Onygenaceae</taxon>
        <taxon>Coccidioides</taxon>
    </lineage>
</organism>
<name>A0A0J6IHR7_COCPO</name>
<dbReference type="VEuPathDB" id="FungiDB:CPAG_07689"/>
<sequence>MNEQNTPVRESECVTDVTSCRERRPSQIPKRPPIHALASNPGHSRLPGGPGGTQHCCMHGILRKQNQPISSTLTHSLAPKDLTGQTRGKDPASDQEKIRAEKPESH</sequence>
<feature type="region of interest" description="Disordered" evidence="1">
    <location>
        <begin position="1"/>
        <end position="106"/>
    </location>
</feature>
<feature type="compositionally biased region" description="Basic and acidic residues" evidence="1">
    <location>
        <begin position="87"/>
        <end position="106"/>
    </location>
</feature>
<reference evidence="3" key="2">
    <citation type="journal article" date="2009" name="Genome Res.">
        <title>Comparative genomic analyses of the human fungal pathogens Coccidioides and their relatives.</title>
        <authorList>
            <person name="Sharpton T.J."/>
            <person name="Stajich J.E."/>
            <person name="Rounsley S.D."/>
            <person name="Gardner M.J."/>
            <person name="Wortman J.R."/>
            <person name="Jordar V.S."/>
            <person name="Maiti R."/>
            <person name="Kodira C.D."/>
            <person name="Neafsey D.E."/>
            <person name="Zeng Q."/>
            <person name="Hung C.-Y."/>
            <person name="McMahan C."/>
            <person name="Muszewska A."/>
            <person name="Grynberg M."/>
            <person name="Mandel M.A."/>
            <person name="Kellner E.M."/>
            <person name="Barker B.M."/>
            <person name="Galgiani J.N."/>
            <person name="Orbach M.J."/>
            <person name="Kirkland T.N."/>
            <person name="Cole G.T."/>
            <person name="Henn M.R."/>
            <person name="Birren B.W."/>
            <person name="Taylor J.W."/>
        </authorList>
    </citation>
    <scope>NUCLEOTIDE SEQUENCE [LARGE SCALE GENOMIC DNA]</scope>
    <source>
        <strain evidence="3">RMSCC 3488</strain>
    </source>
</reference>
<gene>
    <name evidence="2" type="ORF">CPAG_07689</name>
</gene>
<evidence type="ECO:0000256" key="1">
    <source>
        <dbReference type="SAM" id="MobiDB-lite"/>
    </source>
</evidence>
<reference evidence="3" key="3">
    <citation type="journal article" date="2010" name="Genome Res.">
        <title>Population genomic sequencing of Coccidioides fungi reveals recent hybridization and transposon control.</title>
        <authorList>
            <person name="Neafsey D.E."/>
            <person name="Barker B.M."/>
            <person name="Sharpton T.J."/>
            <person name="Stajich J.E."/>
            <person name="Park D.J."/>
            <person name="Whiston E."/>
            <person name="Hung C.-Y."/>
            <person name="McMahan C."/>
            <person name="White J."/>
            <person name="Sykes S."/>
            <person name="Heiman D."/>
            <person name="Young S."/>
            <person name="Zeng Q."/>
            <person name="Abouelleil A."/>
            <person name="Aftuck L."/>
            <person name="Bessette D."/>
            <person name="Brown A."/>
            <person name="FitzGerald M."/>
            <person name="Lui A."/>
            <person name="Macdonald J.P."/>
            <person name="Priest M."/>
            <person name="Orbach M.J."/>
            <person name="Galgiani J.N."/>
            <person name="Kirkland T.N."/>
            <person name="Cole G.T."/>
            <person name="Birren B.W."/>
            <person name="Henn M.R."/>
            <person name="Taylor J.W."/>
            <person name="Rounsley S.D."/>
        </authorList>
    </citation>
    <scope>NUCLEOTIDE SEQUENCE [LARGE SCALE GENOMIC DNA]</scope>
    <source>
        <strain evidence="3">RMSCC 3488</strain>
    </source>
</reference>
<dbReference type="EMBL" id="DS268113">
    <property type="protein sequence ID" value="KMM71382.1"/>
    <property type="molecule type" value="Genomic_DNA"/>
</dbReference>
<dbReference type="AlphaFoldDB" id="A0A0J6IHR7"/>
<feature type="compositionally biased region" description="Polar residues" evidence="1">
    <location>
        <begin position="64"/>
        <end position="75"/>
    </location>
</feature>
<evidence type="ECO:0000313" key="2">
    <source>
        <dbReference type="EMBL" id="KMM71382.1"/>
    </source>
</evidence>
<accession>A0A0J6IHR7</accession>
<proteinExistence type="predicted"/>
<evidence type="ECO:0000313" key="3">
    <source>
        <dbReference type="Proteomes" id="UP000054567"/>
    </source>
</evidence>
<reference evidence="2 3" key="1">
    <citation type="submission" date="2007-06" db="EMBL/GenBank/DDBJ databases">
        <title>The Genome Sequence of Coccidioides posadasii RMSCC_3488.</title>
        <authorList>
            <consortium name="Coccidioides Genome Resources Consortium"/>
            <consortium name="The Broad Institute Genome Sequencing Platform"/>
            <person name="Henn M.R."/>
            <person name="Sykes S."/>
            <person name="Young S."/>
            <person name="Jaffe D."/>
            <person name="Berlin A."/>
            <person name="Alvarez P."/>
            <person name="Butler J."/>
            <person name="Gnerre S."/>
            <person name="Grabherr M."/>
            <person name="Mauceli E."/>
            <person name="Brockman W."/>
            <person name="Kodira C."/>
            <person name="Alvarado L."/>
            <person name="Zeng Q."/>
            <person name="Crawford M."/>
            <person name="Antoine C."/>
            <person name="Devon K."/>
            <person name="Galgiani J."/>
            <person name="Orsborn K."/>
            <person name="Lewis M.L."/>
            <person name="Nusbaum C."/>
            <person name="Galagan J."/>
            <person name="Birren B."/>
        </authorList>
    </citation>
    <scope>NUCLEOTIDE SEQUENCE [LARGE SCALE GENOMIC DNA]</scope>
    <source>
        <strain evidence="2 3">RMSCC 3488</strain>
    </source>
</reference>
<protein>
    <submittedName>
        <fullName evidence="2">Uncharacterized protein</fullName>
    </submittedName>
</protein>